<dbReference type="InterPro" id="IPR014710">
    <property type="entry name" value="RmlC-like_jellyroll"/>
</dbReference>
<dbReference type="InterPro" id="IPR001250">
    <property type="entry name" value="Man6P_Isoase-1"/>
</dbReference>
<evidence type="ECO:0000256" key="5">
    <source>
        <dbReference type="ARBA" id="ARBA00022723"/>
    </source>
</evidence>
<dbReference type="UniPathway" id="UPA00126">
    <property type="reaction ID" value="UER00423"/>
</dbReference>
<dbReference type="FunCoup" id="A0A2P6N406">
    <property type="interactions" value="266"/>
</dbReference>
<evidence type="ECO:0000313" key="12">
    <source>
        <dbReference type="EMBL" id="PRP78688.1"/>
    </source>
</evidence>
<dbReference type="InParanoid" id="A0A2P6N406"/>
<evidence type="ECO:0000259" key="10">
    <source>
        <dbReference type="Pfam" id="PF20511"/>
    </source>
</evidence>
<dbReference type="EC" id="5.3.1.8" evidence="4"/>
<feature type="binding site" evidence="9">
    <location>
        <position position="103"/>
    </location>
    <ligand>
        <name>Zn(2+)</name>
        <dbReference type="ChEBI" id="CHEBI:29105"/>
    </ligand>
</feature>
<feature type="domain" description="Phosphomannose isomerase type I catalytic" evidence="10">
    <location>
        <begin position="1"/>
        <end position="145"/>
    </location>
</feature>
<dbReference type="PROSITE" id="PS00965">
    <property type="entry name" value="PMI_I_1"/>
    <property type="match status" value="1"/>
</dbReference>
<keyword evidence="13" id="KW-1185">Reference proteome</keyword>
<dbReference type="Proteomes" id="UP000241769">
    <property type="component" value="Unassembled WGS sequence"/>
</dbReference>
<dbReference type="GO" id="GO:0004476">
    <property type="term" value="F:mannose-6-phosphate isomerase activity"/>
    <property type="evidence" value="ECO:0007669"/>
    <property type="project" value="UniProtKB-EC"/>
</dbReference>
<dbReference type="OrthoDB" id="6605218at2759"/>
<keyword evidence="7 12" id="KW-0413">Isomerase</keyword>
<dbReference type="PANTHER" id="PTHR10309:SF0">
    <property type="entry name" value="MANNOSE-6-PHOSPHATE ISOMERASE"/>
    <property type="match status" value="1"/>
</dbReference>
<organism evidence="12 13">
    <name type="scientific">Planoprotostelium fungivorum</name>
    <dbReference type="NCBI Taxonomy" id="1890364"/>
    <lineage>
        <taxon>Eukaryota</taxon>
        <taxon>Amoebozoa</taxon>
        <taxon>Evosea</taxon>
        <taxon>Variosea</taxon>
        <taxon>Cavosteliida</taxon>
        <taxon>Cavosteliaceae</taxon>
        <taxon>Planoprotostelium</taxon>
    </lineage>
</organism>
<dbReference type="PIRSF" id="PIRSF001480">
    <property type="entry name" value="Mannose-6-phosphate_isomerase"/>
    <property type="match status" value="1"/>
</dbReference>
<dbReference type="PRINTS" id="PR00714">
    <property type="entry name" value="MAN6PISMRASE"/>
</dbReference>
<dbReference type="CDD" id="cd07011">
    <property type="entry name" value="cupin_PMI_type_I_N"/>
    <property type="match status" value="1"/>
</dbReference>
<dbReference type="SUPFAM" id="SSF51182">
    <property type="entry name" value="RmlC-like cupins"/>
    <property type="match status" value="1"/>
</dbReference>
<evidence type="ECO:0000256" key="6">
    <source>
        <dbReference type="ARBA" id="ARBA00022833"/>
    </source>
</evidence>
<comment type="pathway">
    <text evidence="2">Nucleotide-sugar biosynthesis; GDP-alpha-D-mannose biosynthesis; alpha-D-mannose 1-phosphate from D-fructose 6-phosphate: step 1/2.</text>
</comment>
<dbReference type="NCBIfam" id="TIGR00218">
    <property type="entry name" value="manA"/>
    <property type="match status" value="1"/>
</dbReference>
<dbReference type="Gene3D" id="2.60.120.10">
    <property type="entry name" value="Jelly Rolls"/>
    <property type="match status" value="2"/>
</dbReference>
<evidence type="ECO:0000259" key="11">
    <source>
        <dbReference type="Pfam" id="PF20512"/>
    </source>
</evidence>
<comment type="catalytic activity">
    <reaction evidence="1">
        <text>D-mannose 6-phosphate = D-fructose 6-phosphate</text>
        <dbReference type="Rhea" id="RHEA:12356"/>
        <dbReference type="ChEBI" id="CHEBI:58735"/>
        <dbReference type="ChEBI" id="CHEBI:61527"/>
        <dbReference type="EC" id="5.3.1.8"/>
    </reaction>
</comment>
<comment type="similarity">
    <text evidence="3">Belongs to the mannose-6-phosphate isomerase type 1 family.</text>
</comment>
<comment type="caution">
    <text evidence="12">The sequence shown here is derived from an EMBL/GenBank/DDBJ whole genome shotgun (WGS) entry which is preliminary data.</text>
</comment>
<dbReference type="Gene3D" id="1.10.441.10">
    <property type="entry name" value="Phosphomannose Isomerase, domain 2"/>
    <property type="match status" value="1"/>
</dbReference>
<comment type="cofactor">
    <cofactor evidence="9">
        <name>Zn(2+)</name>
        <dbReference type="ChEBI" id="CHEBI:29105"/>
    </cofactor>
    <text evidence="9">Binds 1 zinc ion per subunit.</text>
</comment>
<reference evidence="12 13" key="1">
    <citation type="journal article" date="2018" name="Genome Biol. Evol.">
        <title>Multiple Roots of Fruiting Body Formation in Amoebozoa.</title>
        <authorList>
            <person name="Hillmann F."/>
            <person name="Forbes G."/>
            <person name="Novohradska S."/>
            <person name="Ferling I."/>
            <person name="Riege K."/>
            <person name="Groth M."/>
            <person name="Westermann M."/>
            <person name="Marz M."/>
            <person name="Spaller T."/>
            <person name="Winckler T."/>
            <person name="Schaap P."/>
            <person name="Glockner G."/>
        </authorList>
    </citation>
    <scope>NUCLEOTIDE SEQUENCE [LARGE SCALE GENOMIC DNA]</scope>
    <source>
        <strain evidence="12 13">Jena</strain>
    </source>
</reference>
<feature type="binding site" evidence="9">
    <location>
        <position position="128"/>
    </location>
    <ligand>
        <name>Zn(2+)</name>
        <dbReference type="ChEBI" id="CHEBI:29105"/>
    </ligand>
</feature>
<dbReference type="GO" id="GO:0005829">
    <property type="term" value="C:cytosol"/>
    <property type="evidence" value="ECO:0007669"/>
    <property type="project" value="TreeGrafter"/>
</dbReference>
<evidence type="ECO:0000256" key="3">
    <source>
        <dbReference type="ARBA" id="ARBA00010772"/>
    </source>
</evidence>
<dbReference type="PANTHER" id="PTHR10309">
    <property type="entry name" value="MANNOSE-6-PHOSPHATE ISOMERASE"/>
    <property type="match status" value="1"/>
</dbReference>
<feature type="binding site" evidence="9">
    <location>
        <position position="101"/>
    </location>
    <ligand>
        <name>Zn(2+)</name>
        <dbReference type="ChEBI" id="CHEBI:29105"/>
    </ligand>
</feature>
<dbReference type="InterPro" id="IPR018050">
    <property type="entry name" value="Pmannose_isomerase-type1_CS"/>
</dbReference>
<dbReference type="InterPro" id="IPR011051">
    <property type="entry name" value="RmlC_Cupin_sf"/>
</dbReference>
<feature type="active site" evidence="8">
    <location>
        <position position="275"/>
    </location>
</feature>
<feature type="domain" description="Phosphomannose isomerase type I helical insertion" evidence="11">
    <location>
        <begin position="162"/>
        <end position="237"/>
    </location>
</feature>
<dbReference type="GO" id="GO:0009298">
    <property type="term" value="P:GDP-mannose biosynthetic process"/>
    <property type="evidence" value="ECO:0007669"/>
    <property type="project" value="UniProtKB-UniPathway"/>
</dbReference>
<dbReference type="AlphaFoldDB" id="A0A2P6N406"/>
<sequence length="393" mass="43420">MIRIKGVGQTYDWGKQGEESKVAQLLKKGGQEVSAEKCYAELWMGTHVSGPSEVINGPPLGDYLKDFPAAAGDVIRQVWPDGEGLPYLFKILSIRKALSIQAHPDKKLAEKLHKDRPDLYKDPNHKPELAMALTPMEALCGFRQLTEISSFLSQVPELKVAIGDDISNDFIAAEKEGDEEKKKGELKRLFNSLMHQDPTLIETQIVKLIDRLKVYELALRLDTQFPKDIGIFSAFLLNLVVLKPGQAMFLAANEPHAYISGDCAECMACSDNVVRAGLTPKFKDVDTLCDMLTYNHGTIEILEGEAIDNSTRLYRPPIKEFLLHHTKAQGHEATLAQCNTGSIALIYEGTATLMEGRDTLKVKAGDIVFIRAGANVRVQPKGSVEILRCSANC</sequence>
<dbReference type="Pfam" id="PF20511">
    <property type="entry name" value="PMI_typeI_cat"/>
    <property type="match status" value="1"/>
</dbReference>
<dbReference type="EMBL" id="MDYQ01000210">
    <property type="protein sequence ID" value="PRP78688.1"/>
    <property type="molecule type" value="Genomic_DNA"/>
</dbReference>
<evidence type="ECO:0000256" key="7">
    <source>
        <dbReference type="ARBA" id="ARBA00023235"/>
    </source>
</evidence>
<dbReference type="InterPro" id="IPR046457">
    <property type="entry name" value="PMI_typeI_cat"/>
</dbReference>
<proteinExistence type="inferred from homology"/>
<evidence type="ECO:0000256" key="1">
    <source>
        <dbReference type="ARBA" id="ARBA00000757"/>
    </source>
</evidence>
<keyword evidence="6 9" id="KW-0862">Zinc</keyword>
<keyword evidence="5 9" id="KW-0479">Metal-binding</keyword>
<protein>
    <recommendedName>
        <fullName evidence="4">mannose-6-phosphate isomerase</fullName>
        <ecNumber evidence="4">5.3.1.8</ecNumber>
    </recommendedName>
</protein>
<dbReference type="GO" id="GO:0005975">
    <property type="term" value="P:carbohydrate metabolic process"/>
    <property type="evidence" value="ECO:0007669"/>
    <property type="project" value="InterPro"/>
</dbReference>
<evidence type="ECO:0000256" key="2">
    <source>
        <dbReference type="ARBA" id="ARBA00004666"/>
    </source>
</evidence>
<evidence type="ECO:0000256" key="8">
    <source>
        <dbReference type="PIRSR" id="PIRSR001480-1"/>
    </source>
</evidence>
<feature type="binding site" evidence="9">
    <location>
        <position position="256"/>
    </location>
    <ligand>
        <name>Zn(2+)</name>
        <dbReference type="ChEBI" id="CHEBI:29105"/>
    </ligand>
</feature>
<dbReference type="InterPro" id="IPR046458">
    <property type="entry name" value="PMI_typeI_hel"/>
</dbReference>
<name>A0A2P6N406_9EUKA</name>
<gene>
    <name evidence="12" type="ORF">PROFUN_13427</name>
</gene>
<evidence type="ECO:0000256" key="4">
    <source>
        <dbReference type="ARBA" id="ARBA00011956"/>
    </source>
</evidence>
<accession>A0A2P6N406</accession>
<dbReference type="Pfam" id="PF20512">
    <property type="entry name" value="PMI_typeI_hel"/>
    <property type="match status" value="1"/>
</dbReference>
<evidence type="ECO:0000313" key="13">
    <source>
        <dbReference type="Proteomes" id="UP000241769"/>
    </source>
</evidence>
<dbReference type="STRING" id="1890364.A0A2P6N406"/>
<evidence type="ECO:0000256" key="9">
    <source>
        <dbReference type="PIRSR" id="PIRSR001480-2"/>
    </source>
</evidence>
<dbReference type="GO" id="GO:0008270">
    <property type="term" value="F:zinc ion binding"/>
    <property type="evidence" value="ECO:0007669"/>
    <property type="project" value="InterPro"/>
</dbReference>
<dbReference type="InterPro" id="IPR016305">
    <property type="entry name" value="Mannose-6-P_Isomerase"/>
</dbReference>